<keyword evidence="5 11" id="KW-0808">Transferase</keyword>
<name>A0A8J3D6U8_9BACT</name>
<comment type="catalytic activity">
    <reaction evidence="10 11">
        <text>shikimate + ATP = 3-phosphoshikimate + ADP + H(+)</text>
        <dbReference type="Rhea" id="RHEA:13121"/>
        <dbReference type="ChEBI" id="CHEBI:15378"/>
        <dbReference type="ChEBI" id="CHEBI:30616"/>
        <dbReference type="ChEBI" id="CHEBI:36208"/>
        <dbReference type="ChEBI" id="CHEBI:145989"/>
        <dbReference type="ChEBI" id="CHEBI:456216"/>
        <dbReference type="EC" id="2.7.1.71"/>
    </reaction>
</comment>
<dbReference type="GO" id="GO:0000287">
    <property type="term" value="F:magnesium ion binding"/>
    <property type="evidence" value="ECO:0007669"/>
    <property type="project" value="UniProtKB-UniRule"/>
</dbReference>
<dbReference type="InterPro" id="IPR027417">
    <property type="entry name" value="P-loop_NTPase"/>
</dbReference>
<dbReference type="RefSeq" id="WP_189510995.1">
    <property type="nucleotide sequence ID" value="NZ_BMXG01000001.1"/>
</dbReference>
<dbReference type="PROSITE" id="PS01128">
    <property type="entry name" value="SHIKIMATE_KINASE"/>
    <property type="match status" value="1"/>
</dbReference>
<comment type="subcellular location">
    <subcellularLocation>
        <location evidence="11">Cytoplasm</location>
    </subcellularLocation>
</comment>
<keyword evidence="8 11" id="KW-0067">ATP-binding</keyword>
<comment type="subunit">
    <text evidence="11">Monomer.</text>
</comment>
<evidence type="ECO:0000256" key="6">
    <source>
        <dbReference type="ARBA" id="ARBA00022741"/>
    </source>
</evidence>
<dbReference type="CDD" id="cd00464">
    <property type="entry name" value="SK"/>
    <property type="match status" value="1"/>
</dbReference>
<dbReference type="Proteomes" id="UP000642829">
    <property type="component" value="Unassembled WGS sequence"/>
</dbReference>
<keyword evidence="7 11" id="KW-0418">Kinase</keyword>
<proteinExistence type="inferred from homology"/>
<accession>A0A8J3D6U8</accession>
<dbReference type="AlphaFoldDB" id="A0A8J3D6U8"/>
<feature type="binding site" evidence="11">
    <location>
        <position position="68"/>
    </location>
    <ligand>
        <name>substrate</name>
    </ligand>
</feature>
<dbReference type="InterPro" id="IPR023000">
    <property type="entry name" value="Shikimate_kinase_CS"/>
</dbReference>
<evidence type="ECO:0000256" key="8">
    <source>
        <dbReference type="ARBA" id="ARBA00022840"/>
    </source>
</evidence>
<comment type="similarity">
    <text evidence="2 11">Belongs to the shikimate kinase family.</text>
</comment>
<dbReference type="PRINTS" id="PR01100">
    <property type="entry name" value="SHIKIMTKNASE"/>
</dbReference>
<evidence type="ECO:0000256" key="11">
    <source>
        <dbReference type="HAMAP-Rule" id="MF_00109"/>
    </source>
</evidence>
<reference evidence="12" key="2">
    <citation type="submission" date="2020-09" db="EMBL/GenBank/DDBJ databases">
        <authorList>
            <person name="Sun Q."/>
            <person name="Kim S."/>
        </authorList>
    </citation>
    <scope>NUCLEOTIDE SEQUENCE</scope>
    <source>
        <strain evidence="12">KCTC 12870</strain>
    </source>
</reference>
<feature type="binding site" evidence="11">
    <location>
        <position position="90"/>
    </location>
    <ligand>
        <name>substrate</name>
    </ligand>
</feature>
<dbReference type="GO" id="GO:0004765">
    <property type="term" value="F:shikimate kinase activity"/>
    <property type="evidence" value="ECO:0007669"/>
    <property type="project" value="UniProtKB-UniRule"/>
</dbReference>
<feature type="binding site" evidence="11">
    <location>
        <position position="26"/>
    </location>
    <ligand>
        <name>Mg(2+)</name>
        <dbReference type="ChEBI" id="CHEBI:18420"/>
    </ligand>
</feature>
<feature type="binding site" evidence="11">
    <location>
        <position position="128"/>
    </location>
    <ligand>
        <name>ATP</name>
        <dbReference type="ChEBI" id="CHEBI:30616"/>
    </ligand>
</feature>
<evidence type="ECO:0000256" key="1">
    <source>
        <dbReference type="ARBA" id="ARBA00004842"/>
    </source>
</evidence>
<evidence type="ECO:0000313" key="13">
    <source>
        <dbReference type="Proteomes" id="UP000642829"/>
    </source>
</evidence>
<evidence type="ECO:0000256" key="2">
    <source>
        <dbReference type="ARBA" id="ARBA00006997"/>
    </source>
</evidence>
<feature type="binding site" evidence="11">
    <location>
        <position position="44"/>
    </location>
    <ligand>
        <name>substrate</name>
    </ligand>
</feature>
<feature type="binding site" evidence="11">
    <location>
        <position position="163"/>
    </location>
    <ligand>
        <name>ATP</name>
        <dbReference type="ChEBI" id="CHEBI:30616"/>
    </ligand>
</feature>
<dbReference type="Gene3D" id="3.40.50.300">
    <property type="entry name" value="P-loop containing nucleotide triphosphate hydrolases"/>
    <property type="match status" value="1"/>
</dbReference>
<keyword evidence="11" id="KW-0479">Metal-binding</keyword>
<reference evidence="12" key="1">
    <citation type="journal article" date="2014" name="Int. J. Syst. Evol. Microbiol.">
        <title>Complete genome sequence of Corynebacterium casei LMG S-19264T (=DSM 44701T), isolated from a smear-ripened cheese.</title>
        <authorList>
            <consortium name="US DOE Joint Genome Institute (JGI-PGF)"/>
            <person name="Walter F."/>
            <person name="Albersmeier A."/>
            <person name="Kalinowski J."/>
            <person name="Ruckert C."/>
        </authorList>
    </citation>
    <scope>NUCLEOTIDE SEQUENCE</scope>
    <source>
        <strain evidence="12">KCTC 12870</strain>
    </source>
</reference>
<dbReference type="GO" id="GO:0009423">
    <property type="term" value="P:chorismate biosynthetic process"/>
    <property type="evidence" value="ECO:0007669"/>
    <property type="project" value="UniProtKB-UniRule"/>
</dbReference>
<evidence type="ECO:0000313" key="12">
    <source>
        <dbReference type="EMBL" id="GHB90958.1"/>
    </source>
</evidence>
<comment type="cofactor">
    <cofactor evidence="11">
        <name>Mg(2+)</name>
        <dbReference type="ChEBI" id="CHEBI:18420"/>
    </cofactor>
    <text evidence="11">Binds 1 Mg(2+) ion per subunit.</text>
</comment>
<keyword evidence="4 11" id="KW-0028">Amino-acid biosynthesis</keyword>
<sequence>MADRKQTAAKARPNLYLVGFMGTGKSTVGRALARRLGMQHLDSDRAIEEAQGRPIPDIFAAEGEAYFRKLEYDFVHSGHPESNCVVSCGGGLVTAPGMIEELKRRGLVACLFASPETILSRTKGNANRPLLNVADPAQRIADLLAEREPIYLQAGACFYTDHQPMVEIARHIERYYFRESRRLTAKEKPR</sequence>
<keyword evidence="11" id="KW-0460">Magnesium</keyword>
<dbReference type="UniPathway" id="UPA00053">
    <property type="reaction ID" value="UER00088"/>
</dbReference>
<dbReference type="InterPro" id="IPR031322">
    <property type="entry name" value="Shikimate/glucono_kinase"/>
</dbReference>
<dbReference type="EMBL" id="BMXG01000001">
    <property type="protein sequence ID" value="GHB90958.1"/>
    <property type="molecule type" value="Genomic_DNA"/>
</dbReference>
<keyword evidence="9 11" id="KW-0057">Aromatic amino acid biosynthesis</keyword>
<dbReference type="GO" id="GO:0005524">
    <property type="term" value="F:ATP binding"/>
    <property type="evidence" value="ECO:0007669"/>
    <property type="project" value="UniProtKB-UniRule"/>
</dbReference>
<keyword evidence="11" id="KW-0963">Cytoplasm</keyword>
<dbReference type="InterPro" id="IPR000623">
    <property type="entry name" value="Shikimate_kinase/TSH1"/>
</dbReference>
<evidence type="ECO:0000256" key="4">
    <source>
        <dbReference type="ARBA" id="ARBA00022605"/>
    </source>
</evidence>
<feature type="binding site" evidence="11">
    <location>
        <position position="147"/>
    </location>
    <ligand>
        <name>substrate</name>
    </ligand>
</feature>
<keyword evidence="13" id="KW-1185">Reference proteome</keyword>
<dbReference type="SUPFAM" id="SSF52540">
    <property type="entry name" value="P-loop containing nucleoside triphosphate hydrolases"/>
    <property type="match status" value="1"/>
</dbReference>
<dbReference type="HAMAP" id="MF_00109">
    <property type="entry name" value="Shikimate_kinase"/>
    <property type="match status" value="1"/>
</dbReference>
<dbReference type="PANTHER" id="PTHR21087:SF16">
    <property type="entry name" value="SHIKIMATE KINASE 1, CHLOROPLASTIC"/>
    <property type="match status" value="1"/>
</dbReference>
<gene>
    <name evidence="11 12" type="primary">aroK</name>
    <name evidence="12" type="ORF">GCM10007047_02290</name>
</gene>
<evidence type="ECO:0000256" key="5">
    <source>
        <dbReference type="ARBA" id="ARBA00022679"/>
    </source>
</evidence>
<evidence type="ECO:0000256" key="7">
    <source>
        <dbReference type="ARBA" id="ARBA00022777"/>
    </source>
</evidence>
<comment type="pathway">
    <text evidence="1 11">Metabolic intermediate biosynthesis; chorismate biosynthesis; chorismate from D-erythrose 4-phosphate and phosphoenolpyruvate: step 5/7.</text>
</comment>
<keyword evidence="6 11" id="KW-0547">Nucleotide-binding</keyword>
<protein>
    <recommendedName>
        <fullName evidence="3 11">Shikimate kinase</fullName>
        <shortName evidence="11">SK</shortName>
        <ecNumber evidence="3 11">2.7.1.71</ecNumber>
    </recommendedName>
</protein>
<evidence type="ECO:0000256" key="10">
    <source>
        <dbReference type="ARBA" id="ARBA00048567"/>
    </source>
</evidence>
<comment type="function">
    <text evidence="11">Catalyzes the specific phosphorylation of the 3-hydroxyl group of shikimic acid using ATP as a cosubstrate.</text>
</comment>
<dbReference type="PANTHER" id="PTHR21087">
    <property type="entry name" value="SHIKIMATE KINASE"/>
    <property type="match status" value="1"/>
</dbReference>
<comment type="caution">
    <text evidence="12">The sequence shown here is derived from an EMBL/GenBank/DDBJ whole genome shotgun (WGS) entry which is preliminary data.</text>
</comment>
<dbReference type="EC" id="2.7.1.71" evidence="3 11"/>
<dbReference type="Pfam" id="PF01202">
    <property type="entry name" value="SKI"/>
    <property type="match status" value="1"/>
</dbReference>
<evidence type="ECO:0000256" key="3">
    <source>
        <dbReference type="ARBA" id="ARBA00012154"/>
    </source>
</evidence>
<evidence type="ECO:0000256" key="9">
    <source>
        <dbReference type="ARBA" id="ARBA00023141"/>
    </source>
</evidence>
<organism evidence="12 13">
    <name type="scientific">Cerasicoccus arenae</name>
    <dbReference type="NCBI Taxonomy" id="424488"/>
    <lineage>
        <taxon>Bacteria</taxon>
        <taxon>Pseudomonadati</taxon>
        <taxon>Verrucomicrobiota</taxon>
        <taxon>Opitutia</taxon>
        <taxon>Puniceicoccales</taxon>
        <taxon>Cerasicoccaceae</taxon>
        <taxon>Cerasicoccus</taxon>
    </lineage>
</organism>
<feature type="binding site" evidence="11">
    <location>
        <begin position="22"/>
        <end position="27"/>
    </location>
    <ligand>
        <name>ATP</name>
        <dbReference type="ChEBI" id="CHEBI:30616"/>
    </ligand>
</feature>
<dbReference type="GO" id="GO:0009073">
    <property type="term" value="P:aromatic amino acid family biosynthetic process"/>
    <property type="evidence" value="ECO:0007669"/>
    <property type="project" value="UniProtKB-KW"/>
</dbReference>
<dbReference type="GO" id="GO:0008652">
    <property type="term" value="P:amino acid biosynthetic process"/>
    <property type="evidence" value="ECO:0007669"/>
    <property type="project" value="UniProtKB-KW"/>
</dbReference>
<dbReference type="GO" id="GO:0005829">
    <property type="term" value="C:cytosol"/>
    <property type="evidence" value="ECO:0007669"/>
    <property type="project" value="TreeGrafter"/>
</dbReference>